<gene>
    <name evidence="1" type="ORF">AKJ37_05875</name>
</gene>
<evidence type="ECO:0000313" key="1">
    <source>
        <dbReference type="EMBL" id="KXA96180.1"/>
    </source>
</evidence>
<dbReference type="AlphaFoldDB" id="A0A133UPU3"/>
<dbReference type="PANTHER" id="PTHR34614:SF2">
    <property type="entry name" value="TRANSPOSASE IS4-LIKE DOMAIN-CONTAINING PROTEIN"/>
    <property type="match status" value="1"/>
</dbReference>
<sequence length="163" mass="19348">KILGKRYHCLDWSLDPKAKELSWEWTKEWDRKYELAGILPIITDHDDWTADRVAKTYFQRKDIEDMFHLTKKALIVPVEPPYVKEDHLIRAHLFLIFIGLTCYQHIKRKLPNTMTSDEIKTAMEELDMVISTEGETLQFKLANLNEKTRQLITAMNLEQYLPE</sequence>
<evidence type="ECO:0000313" key="2">
    <source>
        <dbReference type="Proteomes" id="UP000070463"/>
    </source>
</evidence>
<feature type="non-terminal residue" evidence="1">
    <location>
        <position position="1"/>
    </location>
</feature>
<accession>A0A133UPU3</accession>
<organism evidence="1 2">
    <name type="scientific">candidate division MSBL1 archaeon SCGC-AAA259I09</name>
    <dbReference type="NCBI Taxonomy" id="1698267"/>
    <lineage>
        <taxon>Archaea</taxon>
        <taxon>Methanobacteriati</taxon>
        <taxon>Methanobacteriota</taxon>
        <taxon>candidate division MSBL1</taxon>
    </lineage>
</organism>
<name>A0A133UPU3_9EURY</name>
<keyword evidence="2" id="KW-1185">Reference proteome</keyword>
<proteinExistence type="predicted"/>
<dbReference type="PANTHER" id="PTHR34614">
    <property type="match status" value="1"/>
</dbReference>
<comment type="caution">
    <text evidence="1">The sequence shown here is derived from an EMBL/GenBank/DDBJ whole genome shotgun (WGS) entry which is preliminary data.</text>
</comment>
<reference evidence="1 2" key="1">
    <citation type="journal article" date="2016" name="Sci. Rep.">
        <title>Metabolic traits of an uncultured archaeal lineage -MSBL1- from brine pools of the Red Sea.</title>
        <authorList>
            <person name="Mwirichia R."/>
            <person name="Alam I."/>
            <person name="Rashid M."/>
            <person name="Vinu M."/>
            <person name="Ba-Alawi W."/>
            <person name="Anthony Kamau A."/>
            <person name="Kamanda Ngugi D."/>
            <person name="Goker M."/>
            <person name="Klenk H.P."/>
            <person name="Bajic V."/>
            <person name="Stingl U."/>
        </authorList>
    </citation>
    <scope>NUCLEOTIDE SEQUENCE [LARGE SCALE GENOMIC DNA]</scope>
    <source>
        <strain evidence="1">SCGC-AAA259I09</strain>
    </source>
</reference>
<evidence type="ECO:0008006" key="3">
    <source>
        <dbReference type="Google" id="ProtNLM"/>
    </source>
</evidence>
<dbReference type="PATRIC" id="fig|1698267.3.peg.156"/>
<protein>
    <recommendedName>
        <fullName evidence="3">Transposase IS4-like domain-containing protein</fullName>
    </recommendedName>
</protein>
<dbReference type="EMBL" id="LHXR01000101">
    <property type="protein sequence ID" value="KXA96180.1"/>
    <property type="molecule type" value="Genomic_DNA"/>
</dbReference>
<dbReference type="Proteomes" id="UP000070463">
    <property type="component" value="Unassembled WGS sequence"/>
</dbReference>